<feature type="compositionally biased region" description="Acidic residues" evidence="1">
    <location>
        <begin position="146"/>
        <end position="175"/>
    </location>
</feature>
<protein>
    <submittedName>
        <fullName evidence="2">Uncharacterized protein</fullName>
    </submittedName>
</protein>
<feature type="region of interest" description="Disordered" evidence="1">
    <location>
        <begin position="50"/>
        <end position="175"/>
    </location>
</feature>
<feature type="compositionally biased region" description="Acidic residues" evidence="1">
    <location>
        <begin position="109"/>
        <end position="118"/>
    </location>
</feature>
<dbReference type="Proteomes" id="UP000256690">
    <property type="component" value="Unassembled WGS sequence"/>
</dbReference>
<reference evidence="2 3" key="1">
    <citation type="journal article" date="2018" name="IMA Fungus">
        <title>IMA Genome-F 9: Draft genome sequence of Annulohypoxylon stygium, Aspergillus mulundensis, Berkeleyomyces basicola (syn. Thielaviopsis basicola), Ceratocystis smalleyi, two Cercospora beticola strains, Coleophoma cylindrospora, Fusarium fracticaudum, Phialophora cf. hyalina, and Morchella septimelata.</title>
        <authorList>
            <person name="Wingfield B.D."/>
            <person name="Bills G.F."/>
            <person name="Dong Y."/>
            <person name="Huang W."/>
            <person name="Nel W.J."/>
            <person name="Swalarsk-Parry B.S."/>
            <person name="Vaghefi N."/>
            <person name="Wilken P.M."/>
            <person name="An Z."/>
            <person name="de Beer Z.W."/>
            <person name="De Vos L."/>
            <person name="Chen L."/>
            <person name="Duong T.A."/>
            <person name="Gao Y."/>
            <person name="Hammerbacher A."/>
            <person name="Kikkert J.R."/>
            <person name="Li Y."/>
            <person name="Li H."/>
            <person name="Li K."/>
            <person name="Li Q."/>
            <person name="Liu X."/>
            <person name="Ma X."/>
            <person name="Naidoo K."/>
            <person name="Pethybridge S.J."/>
            <person name="Sun J."/>
            <person name="Steenkamp E.T."/>
            <person name="van der Nest M.A."/>
            <person name="van Wyk S."/>
            <person name="Wingfield M.J."/>
            <person name="Xiong C."/>
            <person name="Yue Q."/>
            <person name="Zhang X."/>
        </authorList>
    </citation>
    <scope>NUCLEOTIDE SEQUENCE [LARGE SCALE GENOMIC DNA]</scope>
    <source>
        <strain evidence="2 3">DSM 5745</strain>
    </source>
</reference>
<gene>
    <name evidence="2" type="ORF">DSM5745_06657</name>
</gene>
<name>A0A3D8RRN5_9EURO</name>
<proteinExistence type="predicted"/>
<dbReference type="STRING" id="1810919.A0A3D8RRN5"/>
<organism evidence="2 3">
    <name type="scientific">Aspergillus mulundensis</name>
    <dbReference type="NCBI Taxonomy" id="1810919"/>
    <lineage>
        <taxon>Eukaryota</taxon>
        <taxon>Fungi</taxon>
        <taxon>Dikarya</taxon>
        <taxon>Ascomycota</taxon>
        <taxon>Pezizomycotina</taxon>
        <taxon>Eurotiomycetes</taxon>
        <taxon>Eurotiomycetidae</taxon>
        <taxon>Eurotiales</taxon>
        <taxon>Aspergillaceae</taxon>
        <taxon>Aspergillus</taxon>
        <taxon>Aspergillus subgen. Nidulantes</taxon>
    </lineage>
</organism>
<dbReference type="GeneID" id="38117027"/>
<dbReference type="EMBL" id="PVWQ01000007">
    <property type="protein sequence ID" value="RDW76665.1"/>
    <property type="molecule type" value="Genomic_DNA"/>
</dbReference>
<evidence type="ECO:0000313" key="3">
    <source>
        <dbReference type="Proteomes" id="UP000256690"/>
    </source>
</evidence>
<comment type="caution">
    <text evidence="2">The sequence shown here is derived from an EMBL/GenBank/DDBJ whole genome shotgun (WGS) entry which is preliminary data.</text>
</comment>
<feature type="compositionally biased region" description="Basic and acidic residues" evidence="1">
    <location>
        <begin position="50"/>
        <end position="82"/>
    </location>
</feature>
<sequence>MASQATANTPNEPEERSYYRILKEGGYRNFQHFMHSHELKMHDNDDIQMGKEILRRYEENDRAHADDRGHARNKSPENDKPTETNINPHDSDSDSDPPSGVRLGYCAPGDDDDDNSDEEGCRLDAPYNHFEWGLDEPDLEGYPAFSDDEAAFGQDGDDDEVNDDDDGGNGYEEDW</sequence>
<accession>A0A3D8RRN5</accession>
<dbReference type="AlphaFoldDB" id="A0A3D8RRN5"/>
<keyword evidence="3" id="KW-1185">Reference proteome</keyword>
<dbReference type="OrthoDB" id="4232400at2759"/>
<evidence type="ECO:0000256" key="1">
    <source>
        <dbReference type="SAM" id="MobiDB-lite"/>
    </source>
</evidence>
<dbReference type="RefSeq" id="XP_026602977.1">
    <property type="nucleotide sequence ID" value="XM_026748673.1"/>
</dbReference>
<evidence type="ECO:0000313" key="2">
    <source>
        <dbReference type="EMBL" id="RDW76665.1"/>
    </source>
</evidence>